<dbReference type="GO" id="GO:0008897">
    <property type="term" value="F:holo-[acyl-carrier-protein] synthase activity"/>
    <property type="evidence" value="ECO:0007669"/>
    <property type="project" value="UniProtKB-UniRule"/>
</dbReference>
<dbReference type="Proteomes" id="UP000619293">
    <property type="component" value="Unassembled WGS sequence"/>
</dbReference>
<dbReference type="InterPro" id="IPR002582">
    <property type="entry name" value="ACPS"/>
</dbReference>
<keyword evidence="2 8" id="KW-0808">Transferase</keyword>
<dbReference type="GO" id="GO:0000287">
    <property type="term" value="F:magnesium ion binding"/>
    <property type="evidence" value="ECO:0007669"/>
    <property type="project" value="UniProtKB-UniRule"/>
</dbReference>
<comment type="function">
    <text evidence="8">Transfers the 4'-phosphopantetheine moiety from coenzyme A to a Ser of acyl-carrier-protein.</text>
</comment>
<keyword evidence="6 8" id="KW-0443">Lipid metabolism</keyword>
<proteinExistence type="inferred from homology"/>
<dbReference type="InterPro" id="IPR008278">
    <property type="entry name" value="4-PPantetheinyl_Trfase_dom"/>
</dbReference>
<feature type="domain" description="4'-phosphopantetheinyl transferase" evidence="9">
    <location>
        <begin position="4"/>
        <end position="116"/>
    </location>
</feature>
<keyword evidence="3 8" id="KW-0479">Metal-binding</keyword>
<comment type="subcellular location">
    <subcellularLocation>
        <location evidence="8">Cytoplasm</location>
    </subcellularLocation>
</comment>
<evidence type="ECO:0000256" key="8">
    <source>
        <dbReference type="HAMAP-Rule" id="MF_00101"/>
    </source>
</evidence>
<sequence length="228" mass="24381">MNGSVGTDIVSVARIAKLMDRRGDQFLRRWFTPGEVAYCVGKAVPSRHVAARLAAKEAVVKALPFGWTGAVPWRMVEILSGRHGAPAVQLSGTMLVEAQRAGVVDIQISMSHCDEFATAVAMVTSSAQEPAPPPVVQAEASQQGGSVPLQEATGVAVVDRRQVEQILAEWSGMREEHTDPELEAVRLAILVEDVFEVTLIDDDIDLAVLTDPDAVVRALGRAHGGVSR</sequence>
<dbReference type="Pfam" id="PF01648">
    <property type="entry name" value="ACPS"/>
    <property type="match status" value="1"/>
</dbReference>
<dbReference type="HAMAP" id="MF_00101">
    <property type="entry name" value="AcpS"/>
    <property type="match status" value="1"/>
</dbReference>
<dbReference type="AlphaFoldDB" id="A0A8J3JUE5"/>
<evidence type="ECO:0000256" key="5">
    <source>
        <dbReference type="ARBA" id="ARBA00022842"/>
    </source>
</evidence>
<evidence type="ECO:0000313" key="10">
    <source>
        <dbReference type="EMBL" id="GIF87211.1"/>
    </source>
</evidence>
<comment type="caution">
    <text evidence="10">The sequence shown here is derived from an EMBL/GenBank/DDBJ whole genome shotgun (WGS) entry which is preliminary data.</text>
</comment>
<comment type="cofactor">
    <cofactor evidence="8">
        <name>Mg(2+)</name>
        <dbReference type="ChEBI" id="CHEBI:18420"/>
    </cofactor>
</comment>
<dbReference type="Gene3D" id="3.90.470.20">
    <property type="entry name" value="4'-phosphopantetheinyl transferase domain"/>
    <property type="match status" value="1"/>
</dbReference>
<comment type="catalytic activity">
    <reaction evidence="8">
        <text>apo-[ACP] + CoA = holo-[ACP] + adenosine 3',5'-bisphosphate + H(+)</text>
        <dbReference type="Rhea" id="RHEA:12068"/>
        <dbReference type="Rhea" id="RHEA-COMP:9685"/>
        <dbReference type="Rhea" id="RHEA-COMP:9690"/>
        <dbReference type="ChEBI" id="CHEBI:15378"/>
        <dbReference type="ChEBI" id="CHEBI:29999"/>
        <dbReference type="ChEBI" id="CHEBI:57287"/>
        <dbReference type="ChEBI" id="CHEBI:58343"/>
        <dbReference type="ChEBI" id="CHEBI:64479"/>
        <dbReference type="EC" id="2.7.8.7"/>
    </reaction>
</comment>
<dbReference type="InterPro" id="IPR037143">
    <property type="entry name" value="4-PPantetheinyl_Trfase_dom_sf"/>
</dbReference>
<keyword evidence="7 8" id="KW-0275">Fatty acid biosynthesis</keyword>
<protein>
    <recommendedName>
        <fullName evidence="8">Holo-[acyl-carrier-protein] synthase</fullName>
        <shortName evidence="8">Holo-ACP synthase</shortName>
        <ecNumber evidence="8">2.7.8.7</ecNumber>
    </recommendedName>
    <alternativeName>
        <fullName evidence="8">4'-phosphopantetheinyl transferase AcpS</fullName>
    </alternativeName>
</protein>
<accession>A0A8J3JUE5</accession>
<feature type="binding site" evidence="8">
    <location>
        <position position="57"/>
    </location>
    <ligand>
        <name>Mg(2+)</name>
        <dbReference type="ChEBI" id="CHEBI:18420"/>
    </ligand>
</feature>
<dbReference type="NCBIfam" id="TIGR00556">
    <property type="entry name" value="pantethn_trn"/>
    <property type="match status" value="1"/>
</dbReference>
<dbReference type="EC" id="2.7.8.7" evidence="8"/>
<keyword evidence="4 8" id="KW-0276">Fatty acid metabolism</keyword>
<keyword evidence="5 8" id="KW-0460">Magnesium</keyword>
<dbReference type="EMBL" id="BONG01000002">
    <property type="protein sequence ID" value="GIF87211.1"/>
    <property type="molecule type" value="Genomic_DNA"/>
</dbReference>
<evidence type="ECO:0000256" key="7">
    <source>
        <dbReference type="ARBA" id="ARBA00023160"/>
    </source>
</evidence>
<evidence type="ECO:0000256" key="1">
    <source>
        <dbReference type="ARBA" id="ARBA00022516"/>
    </source>
</evidence>
<dbReference type="NCBIfam" id="TIGR00516">
    <property type="entry name" value="acpS"/>
    <property type="match status" value="1"/>
</dbReference>
<evidence type="ECO:0000259" key="9">
    <source>
        <dbReference type="Pfam" id="PF01648"/>
    </source>
</evidence>
<keyword evidence="1 8" id="KW-0444">Lipid biosynthesis</keyword>
<dbReference type="RefSeq" id="WP_191841716.1">
    <property type="nucleotide sequence ID" value="NZ_BAAALB010000015.1"/>
</dbReference>
<evidence type="ECO:0000313" key="11">
    <source>
        <dbReference type="Proteomes" id="UP000619293"/>
    </source>
</evidence>
<evidence type="ECO:0000256" key="6">
    <source>
        <dbReference type="ARBA" id="ARBA00023098"/>
    </source>
</evidence>
<evidence type="ECO:0000256" key="2">
    <source>
        <dbReference type="ARBA" id="ARBA00022679"/>
    </source>
</evidence>
<dbReference type="SUPFAM" id="SSF56214">
    <property type="entry name" value="4'-phosphopantetheinyl transferase"/>
    <property type="match status" value="1"/>
</dbReference>
<dbReference type="GO" id="GO:0006633">
    <property type="term" value="P:fatty acid biosynthetic process"/>
    <property type="evidence" value="ECO:0007669"/>
    <property type="project" value="UniProtKB-UniRule"/>
</dbReference>
<gene>
    <name evidence="8" type="primary">acpS</name>
    <name evidence="10" type="ORF">Cch02nite_06550</name>
</gene>
<feature type="binding site" evidence="8">
    <location>
        <position position="8"/>
    </location>
    <ligand>
        <name>Mg(2+)</name>
        <dbReference type="ChEBI" id="CHEBI:18420"/>
    </ligand>
</feature>
<name>A0A8J3JUE5_9ACTN</name>
<keyword evidence="11" id="KW-1185">Reference proteome</keyword>
<comment type="similarity">
    <text evidence="8">Belongs to the P-Pant transferase superfamily. AcpS family.</text>
</comment>
<dbReference type="InterPro" id="IPR004568">
    <property type="entry name" value="Ppantetheine-prot_Trfase_dom"/>
</dbReference>
<organism evidence="10 11">
    <name type="scientific">Catellatospora chokoriensis</name>
    <dbReference type="NCBI Taxonomy" id="310353"/>
    <lineage>
        <taxon>Bacteria</taxon>
        <taxon>Bacillati</taxon>
        <taxon>Actinomycetota</taxon>
        <taxon>Actinomycetes</taxon>
        <taxon>Micromonosporales</taxon>
        <taxon>Micromonosporaceae</taxon>
        <taxon>Catellatospora</taxon>
    </lineage>
</organism>
<keyword evidence="8" id="KW-0963">Cytoplasm</keyword>
<evidence type="ECO:0000256" key="3">
    <source>
        <dbReference type="ARBA" id="ARBA00022723"/>
    </source>
</evidence>
<dbReference type="GO" id="GO:0005737">
    <property type="term" value="C:cytoplasm"/>
    <property type="evidence" value="ECO:0007669"/>
    <property type="project" value="UniProtKB-SubCell"/>
</dbReference>
<reference evidence="10 11" key="1">
    <citation type="submission" date="2021-01" db="EMBL/GenBank/DDBJ databases">
        <title>Whole genome shotgun sequence of Catellatospora chokoriensis NBRC 107358.</title>
        <authorList>
            <person name="Komaki H."/>
            <person name="Tamura T."/>
        </authorList>
    </citation>
    <scope>NUCLEOTIDE SEQUENCE [LARGE SCALE GENOMIC DNA]</scope>
    <source>
        <strain evidence="10 11">NBRC 107358</strain>
    </source>
</reference>
<evidence type="ECO:0000256" key="4">
    <source>
        <dbReference type="ARBA" id="ARBA00022832"/>
    </source>
</evidence>